<dbReference type="Pfam" id="PF00288">
    <property type="entry name" value="GHMP_kinases_N"/>
    <property type="match status" value="1"/>
</dbReference>
<evidence type="ECO:0000256" key="2">
    <source>
        <dbReference type="ARBA" id="ARBA00007370"/>
    </source>
</evidence>
<organism evidence="16 17">
    <name type="scientific">Bacillus carboniphilus</name>
    <dbReference type="NCBI Taxonomy" id="86663"/>
    <lineage>
        <taxon>Bacteria</taxon>
        <taxon>Bacillati</taxon>
        <taxon>Bacillota</taxon>
        <taxon>Bacilli</taxon>
        <taxon>Bacillales</taxon>
        <taxon>Bacillaceae</taxon>
        <taxon>Bacillus</taxon>
    </lineage>
</organism>
<feature type="domain" description="GHMP kinase N-terminal" evidence="14">
    <location>
        <begin position="56"/>
        <end position="138"/>
    </location>
</feature>
<evidence type="ECO:0000256" key="1">
    <source>
        <dbReference type="ARBA" id="ARBA00005015"/>
    </source>
</evidence>
<dbReference type="PIRSF" id="PIRSF000676">
    <property type="entry name" value="Homoser_kin"/>
    <property type="match status" value="1"/>
</dbReference>
<evidence type="ECO:0000256" key="10">
    <source>
        <dbReference type="ARBA" id="ARBA00022840"/>
    </source>
</evidence>
<gene>
    <name evidence="13 16" type="primary">thrB</name>
    <name evidence="16" type="ORF">LC087_10180</name>
</gene>
<keyword evidence="10 13" id="KW-0067">ATP-binding</keyword>
<comment type="subcellular location">
    <subcellularLocation>
        <location evidence="13">Cytoplasm</location>
    </subcellularLocation>
</comment>
<dbReference type="InterPro" id="IPR006203">
    <property type="entry name" value="GHMP_knse_ATP-bd_CS"/>
</dbReference>
<keyword evidence="17" id="KW-1185">Reference proteome</keyword>
<evidence type="ECO:0000256" key="7">
    <source>
        <dbReference type="ARBA" id="ARBA00022697"/>
    </source>
</evidence>
<protein>
    <recommendedName>
        <fullName evidence="4 13">Homoserine kinase</fullName>
        <shortName evidence="13">HK</shortName>
        <shortName evidence="13">HSK</shortName>
        <ecNumber evidence="3 13">2.7.1.39</ecNumber>
    </recommendedName>
</protein>
<dbReference type="GO" id="GO:0004413">
    <property type="term" value="F:homoserine kinase activity"/>
    <property type="evidence" value="ECO:0007669"/>
    <property type="project" value="UniProtKB-EC"/>
</dbReference>
<feature type="domain" description="GHMP kinase C-terminal" evidence="15">
    <location>
        <begin position="199"/>
        <end position="271"/>
    </location>
</feature>
<evidence type="ECO:0000256" key="12">
    <source>
        <dbReference type="ARBA" id="ARBA00049954"/>
    </source>
</evidence>
<dbReference type="SUPFAM" id="SSF55060">
    <property type="entry name" value="GHMP Kinase, C-terminal domain"/>
    <property type="match status" value="1"/>
</dbReference>
<comment type="function">
    <text evidence="12 13">Catalyzes the ATP-dependent phosphorylation of L-homoserine to L-homoserine phosphate.</text>
</comment>
<reference evidence="16 17" key="1">
    <citation type="submission" date="2023-06" db="EMBL/GenBank/DDBJ databases">
        <title>Five Gram-positive bacteria isolated from mangrove sediments in Shenzhen, Guangdong, China.</title>
        <authorList>
            <person name="Yu S."/>
            <person name="Zheng W."/>
            <person name="Huang Y."/>
        </authorList>
    </citation>
    <scope>NUCLEOTIDE SEQUENCE [LARGE SCALE GENOMIC DNA]</scope>
    <source>
        <strain evidence="16 17">SaN35-3</strain>
    </source>
</reference>
<keyword evidence="5 13" id="KW-0028">Amino-acid biosynthesis</keyword>
<comment type="catalytic activity">
    <reaction evidence="11 13">
        <text>L-homoserine + ATP = O-phospho-L-homoserine + ADP + H(+)</text>
        <dbReference type="Rhea" id="RHEA:13985"/>
        <dbReference type="ChEBI" id="CHEBI:15378"/>
        <dbReference type="ChEBI" id="CHEBI:30616"/>
        <dbReference type="ChEBI" id="CHEBI:57476"/>
        <dbReference type="ChEBI" id="CHEBI:57590"/>
        <dbReference type="ChEBI" id="CHEBI:456216"/>
        <dbReference type="EC" id="2.7.1.39"/>
    </reaction>
</comment>
<dbReference type="PROSITE" id="PS00627">
    <property type="entry name" value="GHMP_KINASES_ATP"/>
    <property type="match status" value="1"/>
</dbReference>
<dbReference type="SUPFAM" id="SSF54211">
    <property type="entry name" value="Ribosomal protein S5 domain 2-like"/>
    <property type="match status" value="1"/>
</dbReference>
<dbReference type="InterPro" id="IPR000870">
    <property type="entry name" value="Homoserine_kinase"/>
</dbReference>
<evidence type="ECO:0000256" key="6">
    <source>
        <dbReference type="ARBA" id="ARBA00022679"/>
    </source>
</evidence>
<name>A0ABY9JSR4_9BACI</name>
<keyword evidence="13" id="KW-0963">Cytoplasm</keyword>
<dbReference type="InterPro" id="IPR014721">
    <property type="entry name" value="Ribsml_uS5_D2-typ_fold_subgr"/>
</dbReference>
<evidence type="ECO:0000313" key="17">
    <source>
        <dbReference type="Proteomes" id="UP001197974"/>
    </source>
</evidence>
<dbReference type="InterPro" id="IPR006204">
    <property type="entry name" value="GHMP_kinase_N_dom"/>
</dbReference>
<evidence type="ECO:0000256" key="9">
    <source>
        <dbReference type="ARBA" id="ARBA00022777"/>
    </source>
</evidence>
<evidence type="ECO:0000259" key="15">
    <source>
        <dbReference type="Pfam" id="PF08544"/>
    </source>
</evidence>
<dbReference type="NCBIfam" id="TIGR00191">
    <property type="entry name" value="thrB"/>
    <property type="match status" value="1"/>
</dbReference>
<dbReference type="PANTHER" id="PTHR20861:SF1">
    <property type="entry name" value="HOMOSERINE KINASE"/>
    <property type="match status" value="1"/>
</dbReference>
<evidence type="ECO:0000256" key="5">
    <source>
        <dbReference type="ARBA" id="ARBA00022605"/>
    </source>
</evidence>
<accession>A0ABY9JSR4</accession>
<proteinExistence type="inferred from homology"/>
<evidence type="ECO:0000256" key="4">
    <source>
        <dbReference type="ARBA" id="ARBA00017858"/>
    </source>
</evidence>
<dbReference type="Pfam" id="PF08544">
    <property type="entry name" value="GHMP_kinases_C"/>
    <property type="match status" value="1"/>
</dbReference>
<comment type="pathway">
    <text evidence="1 13">Amino-acid biosynthesis; L-threonine biosynthesis; L-threonine from L-aspartate: step 4/5.</text>
</comment>
<dbReference type="Gene3D" id="3.30.230.10">
    <property type="match status" value="1"/>
</dbReference>
<feature type="binding site" evidence="13">
    <location>
        <begin position="85"/>
        <end position="95"/>
    </location>
    <ligand>
        <name>ATP</name>
        <dbReference type="ChEBI" id="CHEBI:30616"/>
    </ligand>
</feature>
<dbReference type="Gene3D" id="3.30.70.890">
    <property type="entry name" value="GHMP kinase, C-terminal domain"/>
    <property type="match status" value="1"/>
</dbReference>
<dbReference type="EMBL" id="CP129013">
    <property type="protein sequence ID" value="WLR41298.1"/>
    <property type="molecule type" value="Genomic_DNA"/>
</dbReference>
<sequence>MMEIIVAGSTANLGPGFDSLGLAVNRFLKLRVRRSNEWSFIPLSDQVKSIPRGKDNLIFQAAHYVAGVYDFDLPSCQVEVSSNIPFTRGLGSSAAAIVAGIELANQLGNISLTNNEKLQLATSLEKHPDNVGASIYGGLVIGFFDGAETRVIHQKEIEVGMIAVIPPYELSTKDARLALPEKMIHKDAVKSSAASNLLVAALMQNDWQLAGEMMAQDLFHQPYRSSLIKEHAKVQKIVKEHQFYGATISGAGPCMIVFLQKDRVEEGLRILKMELSDSHIEELKVVVEGVSVRQQQI</sequence>
<dbReference type="InterPro" id="IPR013750">
    <property type="entry name" value="GHMP_kinase_C_dom"/>
</dbReference>
<keyword evidence="7 13" id="KW-0791">Threonine biosynthesis</keyword>
<evidence type="ECO:0000256" key="11">
    <source>
        <dbReference type="ARBA" id="ARBA00049375"/>
    </source>
</evidence>
<dbReference type="HAMAP" id="MF_00384">
    <property type="entry name" value="Homoser_kinase"/>
    <property type="match status" value="1"/>
</dbReference>
<dbReference type="InterPro" id="IPR020568">
    <property type="entry name" value="Ribosomal_Su5_D2-typ_SF"/>
</dbReference>
<comment type="similarity">
    <text evidence="2 13">Belongs to the GHMP kinase family. Homoserine kinase subfamily.</text>
</comment>
<dbReference type="Proteomes" id="UP001197974">
    <property type="component" value="Chromosome"/>
</dbReference>
<evidence type="ECO:0000259" key="14">
    <source>
        <dbReference type="Pfam" id="PF00288"/>
    </source>
</evidence>
<keyword evidence="8 13" id="KW-0547">Nucleotide-binding</keyword>
<dbReference type="InterPro" id="IPR036554">
    <property type="entry name" value="GHMP_kinase_C_sf"/>
</dbReference>
<dbReference type="PRINTS" id="PR00958">
    <property type="entry name" value="HOMSERKINASE"/>
</dbReference>
<evidence type="ECO:0000256" key="8">
    <source>
        <dbReference type="ARBA" id="ARBA00022741"/>
    </source>
</evidence>
<keyword evidence="6 13" id="KW-0808">Transferase</keyword>
<dbReference type="RefSeq" id="WP_226540320.1">
    <property type="nucleotide sequence ID" value="NZ_CP129013.1"/>
</dbReference>
<evidence type="ECO:0000256" key="13">
    <source>
        <dbReference type="HAMAP-Rule" id="MF_00384"/>
    </source>
</evidence>
<evidence type="ECO:0000256" key="3">
    <source>
        <dbReference type="ARBA" id="ARBA00012078"/>
    </source>
</evidence>
<dbReference type="EC" id="2.7.1.39" evidence="3 13"/>
<dbReference type="PANTHER" id="PTHR20861">
    <property type="entry name" value="HOMOSERINE/4-DIPHOSPHOCYTIDYL-2-C-METHYL-D-ERYTHRITOL KINASE"/>
    <property type="match status" value="1"/>
</dbReference>
<evidence type="ECO:0000313" key="16">
    <source>
        <dbReference type="EMBL" id="WLR41298.1"/>
    </source>
</evidence>
<keyword evidence="9 13" id="KW-0418">Kinase</keyword>